<evidence type="ECO:0000313" key="3">
    <source>
        <dbReference type="Proteomes" id="UP000799750"/>
    </source>
</evidence>
<evidence type="ECO:0000256" key="1">
    <source>
        <dbReference type="SAM" id="MobiDB-lite"/>
    </source>
</evidence>
<feature type="compositionally biased region" description="Polar residues" evidence="1">
    <location>
        <begin position="1"/>
        <end position="11"/>
    </location>
</feature>
<sequence>MDPISTSNPPSAATDAAPISPVARSTSIPHKTTSAATTSKPSIDTSTPAINTEPIEMDASPTVERRETGLSEEGEGRMFSPDQDDEIMEELGVKGDGAGVREKRAAMLAARSKDPAVLVDIPHDPNAEEVAAANTTAGQVTPAPERADPLESGQQERS</sequence>
<feature type="region of interest" description="Disordered" evidence="1">
    <location>
        <begin position="1"/>
        <end position="85"/>
    </location>
</feature>
<protein>
    <submittedName>
        <fullName evidence="2">Uncharacterized protein</fullName>
    </submittedName>
</protein>
<dbReference type="OrthoDB" id="5310629at2759"/>
<accession>A0A6A6R4P9</accession>
<keyword evidence="3" id="KW-1185">Reference proteome</keyword>
<evidence type="ECO:0000313" key="2">
    <source>
        <dbReference type="EMBL" id="KAF2498743.1"/>
    </source>
</evidence>
<feature type="region of interest" description="Disordered" evidence="1">
    <location>
        <begin position="127"/>
        <end position="158"/>
    </location>
</feature>
<dbReference type="AlphaFoldDB" id="A0A6A6R4P9"/>
<name>A0A6A6R4P9_9PEZI</name>
<feature type="compositionally biased region" description="Low complexity" evidence="1">
    <location>
        <begin position="31"/>
        <end position="40"/>
    </location>
</feature>
<feature type="compositionally biased region" description="Basic and acidic residues" evidence="1">
    <location>
        <begin position="145"/>
        <end position="158"/>
    </location>
</feature>
<gene>
    <name evidence="2" type="ORF">BU16DRAFT_303679</name>
</gene>
<dbReference type="EMBL" id="MU004185">
    <property type="protein sequence ID" value="KAF2498743.1"/>
    <property type="molecule type" value="Genomic_DNA"/>
</dbReference>
<feature type="compositionally biased region" description="Polar residues" evidence="1">
    <location>
        <begin position="41"/>
        <end position="50"/>
    </location>
</feature>
<dbReference type="Proteomes" id="UP000799750">
    <property type="component" value="Unassembled WGS sequence"/>
</dbReference>
<proteinExistence type="predicted"/>
<organism evidence="2 3">
    <name type="scientific">Lophium mytilinum</name>
    <dbReference type="NCBI Taxonomy" id="390894"/>
    <lineage>
        <taxon>Eukaryota</taxon>
        <taxon>Fungi</taxon>
        <taxon>Dikarya</taxon>
        <taxon>Ascomycota</taxon>
        <taxon>Pezizomycotina</taxon>
        <taxon>Dothideomycetes</taxon>
        <taxon>Pleosporomycetidae</taxon>
        <taxon>Mytilinidiales</taxon>
        <taxon>Mytilinidiaceae</taxon>
        <taxon>Lophium</taxon>
    </lineage>
</organism>
<reference evidence="2" key="1">
    <citation type="journal article" date="2020" name="Stud. Mycol.">
        <title>101 Dothideomycetes genomes: a test case for predicting lifestyles and emergence of pathogens.</title>
        <authorList>
            <person name="Haridas S."/>
            <person name="Albert R."/>
            <person name="Binder M."/>
            <person name="Bloem J."/>
            <person name="Labutti K."/>
            <person name="Salamov A."/>
            <person name="Andreopoulos B."/>
            <person name="Baker S."/>
            <person name="Barry K."/>
            <person name="Bills G."/>
            <person name="Bluhm B."/>
            <person name="Cannon C."/>
            <person name="Castanera R."/>
            <person name="Culley D."/>
            <person name="Daum C."/>
            <person name="Ezra D."/>
            <person name="Gonzalez J."/>
            <person name="Henrissat B."/>
            <person name="Kuo A."/>
            <person name="Liang C."/>
            <person name="Lipzen A."/>
            <person name="Lutzoni F."/>
            <person name="Magnuson J."/>
            <person name="Mondo S."/>
            <person name="Nolan M."/>
            <person name="Ohm R."/>
            <person name="Pangilinan J."/>
            <person name="Park H.-J."/>
            <person name="Ramirez L."/>
            <person name="Alfaro M."/>
            <person name="Sun H."/>
            <person name="Tritt A."/>
            <person name="Yoshinaga Y."/>
            <person name="Zwiers L.-H."/>
            <person name="Turgeon B."/>
            <person name="Goodwin S."/>
            <person name="Spatafora J."/>
            <person name="Crous P."/>
            <person name="Grigoriev I."/>
        </authorList>
    </citation>
    <scope>NUCLEOTIDE SEQUENCE</scope>
    <source>
        <strain evidence="2">CBS 269.34</strain>
    </source>
</reference>
<feature type="compositionally biased region" description="Low complexity" evidence="1">
    <location>
        <begin position="128"/>
        <end position="137"/>
    </location>
</feature>